<organism evidence="2">
    <name type="scientific">bioreactor metagenome</name>
    <dbReference type="NCBI Taxonomy" id="1076179"/>
    <lineage>
        <taxon>unclassified sequences</taxon>
        <taxon>metagenomes</taxon>
        <taxon>ecological metagenomes</taxon>
    </lineage>
</organism>
<accession>A0A644YK02</accession>
<reference evidence="2" key="1">
    <citation type="submission" date="2019-08" db="EMBL/GenBank/DDBJ databases">
        <authorList>
            <person name="Kucharzyk K."/>
            <person name="Murdoch R.W."/>
            <person name="Higgins S."/>
            <person name="Loffler F."/>
        </authorList>
    </citation>
    <scope>NUCLEOTIDE SEQUENCE</scope>
</reference>
<feature type="region of interest" description="Disordered" evidence="1">
    <location>
        <begin position="112"/>
        <end position="161"/>
    </location>
</feature>
<feature type="compositionally biased region" description="Basic residues" evidence="1">
    <location>
        <begin position="1"/>
        <end position="13"/>
    </location>
</feature>
<name>A0A644YK02_9ZZZZ</name>
<evidence type="ECO:0000256" key="1">
    <source>
        <dbReference type="SAM" id="MobiDB-lite"/>
    </source>
</evidence>
<feature type="region of interest" description="Disordered" evidence="1">
    <location>
        <begin position="1"/>
        <end position="20"/>
    </location>
</feature>
<sequence>MANSGSRKRRSTGHRSAGCTRPTPLSACASRYCGNSATADTDLPASTLSRYAMSAKLARSIELAAASEHSSGRCTYFCTADSSARRISAGDTMPTMSSAPLAWCSCWRAMRSGPTSSEARSDSRAISASRTKRRMDLTVPSSDLRSSSSTHASGPRSCSPCVQSVTEALTASRDDMDSSPALVEPVR</sequence>
<protein>
    <submittedName>
        <fullName evidence="2">Uncharacterized protein</fullName>
    </submittedName>
</protein>
<evidence type="ECO:0000313" key="2">
    <source>
        <dbReference type="EMBL" id="MPM28659.1"/>
    </source>
</evidence>
<gene>
    <name evidence="2" type="ORF">SDC9_75186</name>
</gene>
<dbReference type="AlphaFoldDB" id="A0A644YK02"/>
<feature type="compositionally biased region" description="Polar residues" evidence="1">
    <location>
        <begin position="139"/>
        <end position="152"/>
    </location>
</feature>
<comment type="caution">
    <text evidence="2">The sequence shown here is derived from an EMBL/GenBank/DDBJ whole genome shotgun (WGS) entry which is preliminary data.</text>
</comment>
<proteinExistence type="predicted"/>
<dbReference type="EMBL" id="VSSQ01005315">
    <property type="protein sequence ID" value="MPM28659.1"/>
    <property type="molecule type" value="Genomic_DNA"/>
</dbReference>